<feature type="region of interest" description="Disordered" evidence="3">
    <location>
        <begin position="752"/>
        <end position="820"/>
    </location>
</feature>
<evidence type="ECO:0000259" key="4">
    <source>
        <dbReference type="PROSITE" id="PS50014"/>
    </source>
</evidence>
<reference evidence="6" key="1">
    <citation type="submission" date="2024-06" db="EMBL/GenBank/DDBJ databases">
        <title>Multi-omics analyses provide insights into the biosynthesis of the anticancer antibiotic pleurotin in Hohenbuehelia grisea.</title>
        <authorList>
            <person name="Weaver J.A."/>
            <person name="Alberti F."/>
        </authorList>
    </citation>
    <scope>NUCLEOTIDE SEQUENCE [LARGE SCALE GENOMIC DNA]</scope>
    <source>
        <strain evidence="6">T-177</strain>
    </source>
</reference>
<sequence>MYEEDYYSSTGSSSDESESPPPESPGESRASPAPSKPSVTLKLILPPLKGGKPVKPVAKPRKKRPASQNFTNPRKAPKIDEPKVPRPVKLKPLKEVLTRLVAQLKKKDDYGFFLEPVDASKVPGYSEMITQPMDLGTIANKAARNRYRTLDEFTADFRLVTGNAKRFNPPGTIYHSEAERIEAWGMDHIEKASVTVIQYATDWNLDPENEEESSQINIDGDYDDAEDNGHPYNAITSNTGDRSTLAGRSPSVSSQIPAGLSRRGPRGPYKKTTQAAAVTESLDAEGRLPGSKDGLGAFPPGSDWAETMLALKLKGKKYKTKKERMRIEKEGPPYCTDGSLNYPELEDPFNFLSALAPEPLSRPTLIPLHPSLISQPDNQMPTYPTPITLPVNYAPLPITSIPDPTTSSKYKFWSVSRGAQRTRLKEKDDGLPDEAVIDVPAWQMPRDTHSLDFGSFATLSAAISQELQSRQERASERPESTEEQIVLDRIRAGLTDGSLPSLETSQPSSAEPKSAKRGYWTSQRATEAEEYITDLVYGGVDGLAYVRSLAEFVGRRPEECSSSGSFGDPSGSNLGTPLGEWVAANVVDPLTSRRHALLRQTAKELHDLSAREAPVVKLEEDGRSVGEQVALSVHAYPLAYHALATLRQIYAQPLDMGALIRVPEELFQSEEEWAGKAIKMQIQSASAGGAVKAEGSVAPSESDRNWMEVDAAQGETAGQPSAQYELEGPEVLQRVLTYSAGIITALGRNLKKGTQQQPVNADAPRRQPDSDSVDHGQTIQDVEIKEDTAGQINQPTDPGNGPENSTPGQPQATVNTPGEDPILRNLRLNLLALAKRAPLNTIAHLPKDLVPEHIRHYVPIAPS</sequence>
<evidence type="ECO:0000256" key="3">
    <source>
        <dbReference type="SAM" id="MobiDB-lite"/>
    </source>
</evidence>
<dbReference type="InterPro" id="IPR001487">
    <property type="entry name" value="Bromodomain"/>
</dbReference>
<accession>A0ABR3IZ44</accession>
<name>A0ABR3IZ44_9AGAR</name>
<gene>
    <name evidence="5" type="ORF">HGRIS_011109</name>
</gene>
<comment type="caution">
    <text evidence="5">The sequence shown here is derived from an EMBL/GenBank/DDBJ whole genome shotgun (WGS) entry which is preliminary data.</text>
</comment>
<dbReference type="Proteomes" id="UP001556367">
    <property type="component" value="Unassembled WGS sequence"/>
</dbReference>
<feature type="compositionally biased region" description="Polar residues" evidence="3">
    <location>
        <begin position="790"/>
        <end position="816"/>
    </location>
</feature>
<feature type="region of interest" description="Disordered" evidence="3">
    <location>
        <begin position="496"/>
        <end position="521"/>
    </location>
</feature>
<keyword evidence="6" id="KW-1185">Reference proteome</keyword>
<dbReference type="PROSITE" id="PS50014">
    <property type="entry name" value="BROMODOMAIN_2"/>
    <property type="match status" value="1"/>
</dbReference>
<dbReference type="PRINTS" id="PR00503">
    <property type="entry name" value="BROMODOMAIN"/>
</dbReference>
<feature type="compositionally biased region" description="Polar residues" evidence="3">
    <location>
        <begin position="501"/>
        <end position="511"/>
    </location>
</feature>
<evidence type="ECO:0000256" key="1">
    <source>
        <dbReference type="ARBA" id="ARBA00023117"/>
    </source>
</evidence>
<feature type="region of interest" description="Disordered" evidence="3">
    <location>
        <begin position="206"/>
        <end position="273"/>
    </location>
</feature>
<dbReference type="EMBL" id="JASNQZ010000014">
    <property type="protein sequence ID" value="KAL0948549.1"/>
    <property type="molecule type" value="Genomic_DNA"/>
</dbReference>
<feature type="domain" description="Bromo" evidence="4">
    <location>
        <begin position="105"/>
        <end position="175"/>
    </location>
</feature>
<dbReference type="SMART" id="SM00297">
    <property type="entry name" value="BROMO"/>
    <property type="match status" value="1"/>
</dbReference>
<dbReference type="Pfam" id="PF00439">
    <property type="entry name" value="Bromodomain"/>
    <property type="match status" value="1"/>
</dbReference>
<protein>
    <recommendedName>
        <fullName evidence="4">Bromo domain-containing protein</fullName>
    </recommendedName>
</protein>
<feature type="region of interest" description="Disordered" evidence="3">
    <location>
        <begin position="1"/>
        <end position="85"/>
    </location>
</feature>
<organism evidence="5 6">
    <name type="scientific">Hohenbuehelia grisea</name>
    <dbReference type="NCBI Taxonomy" id="104357"/>
    <lineage>
        <taxon>Eukaryota</taxon>
        <taxon>Fungi</taxon>
        <taxon>Dikarya</taxon>
        <taxon>Basidiomycota</taxon>
        <taxon>Agaricomycotina</taxon>
        <taxon>Agaricomycetes</taxon>
        <taxon>Agaricomycetidae</taxon>
        <taxon>Agaricales</taxon>
        <taxon>Pleurotineae</taxon>
        <taxon>Pleurotaceae</taxon>
        <taxon>Hohenbuehelia</taxon>
    </lineage>
</organism>
<dbReference type="PANTHER" id="PTHR22881:SF27">
    <property type="entry name" value="BROMODOMAIN CONTAINING 7_9"/>
    <property type="match status" value="1"/>
</dbReference>
<feature type="compositionally biased region" description="Basic and acidic residues" evidence="3">
    <location>
        <begin position="763"/>
        <end position="774"/>
    </location>
</feature>
<dbReference type="Gene3D" id="1.20.920.10">
    <property type="entry name" value="Bromodomain-like"/>
    <property type="match status" value="1"/>
</dbReference>
<feature type="compositionally biased region" description="Low complexity" evidence="3">
    <location>
        <begin position="45"/>
        <end position="57"/>
    </location>
</feature>
<dbReference type="InterPro" id="IPR051831">
    <property type="entry name" value="Bromodomain_contain_prot"/>
</dbReference>
<evidence type="ECO:0000313" key="5">
    <source>
        <dbReference type="EMBL" id="KAL0948549.1"/>
    </source>
</evidence>
<evidence type="ECO:0000313" key="6">
    <source>
        <dbReference type="Proteomes" id="UP001556367"/>
    </source>
</evidence>
<dbReference type="PANTHER" id="PTHR22881">
    <property type="entry name" value="BROMODOMAIN CONTAINING PROTEIN"/>
    <property type="match status" value="1"/>
</dbReference>
<dbReference type="InterPro" id="IPR036427">
    <property type="entry name" value="Bromodomain-like_sf"/>
</dbReference>
<dbReference type="SUPFAM" id="SSF47370">
    <property type="entry name" value="Bromodomain"/>
    <property type="match status" value="1"/>
</dbReference>
<proteinExistence type="predicted"/>
<evidence type="ECO:0000256" key="2">
    <source>
        <dbReference type="PROSITE-ProRule" id="PRU00035"/>
    </source>
</evidence>
<keyword evidence="1 2" id="KW-0103">Bromodomain</keyword>